<evidence type="ECO:0000313" key="3">
    <source>
        <dbReference type="Proteomes" id="UP000257200"/>
    </source>
</evidence>
<name>A0A3Q1FYC7_9TELE</name>
<protein>
    <submittedName>
        <fullName evidence="2">Uncharacterized protein</fullName>
    </submittedName>
</protein>
<dbReference type="Proteomes" id="UP000257200">
    <property type="component" value="Unplaced"/>
</dbReference>
<keyword evidence="3" id="KW-1185">Reference proteome</keyword>
<dbReference type="AlphaFoldDB" id="A0A3Q1FYC7"/>
<dbReference type="STRING" id="80966.ENSAPOP00000020602"/>
<feature type="compositionally biased region" description="Basic and acidic residues" evidence="1">
    <location>
        <begin position="44"/>
        <end position="56"/>
    </location>
</feature>
<accession>A0A3Q1FYC7</accession>
<proteinExistence type="predicted"/>
<reference evidence="2" key="2">
    <citation type="submission" date="2025-09" db="UniProtKB">
        <authorList>
            <consortium name="Ensembl"/>
        </authorList>
    </citation>
    <scope>IDENTIFICATION</scope>
</reference>
<reference evidence="2" key="1">
    <citation type="submission" date="2025-08" db="UniProtKB">
        <authorList>
            <consortium name="Ensembl"/>
        </authorList>
    </citation>
    <scope>IDENTIFICATION</scope>
</reference>
<organism evidence="2 3">
    <name type="scientific">Acanthochromis polyacanthus</name>
    <name type="common">spiny chromis</name>
    <dbReference type="NCBI Taxonomy" id="80966"/>
    <lineage>
        <taxon>Eukaryota</taxon>
        <taxon>Metazoa</taxon>
        <taxon>Chordata</taxon>
        <taxon>Craniata</taxon>
        <taxon>Vertebrata</taxon>
        <taxon>Euteleostomi</taxon>
        <taxon>Actinopterygii</taxon>
        <taxon>Neopterygii</taxon>
        <taxon>Teleostei</taxon>
        <taxon>Neoteleostei</taxon>
        <taxon>Acanthomorphata</taxon>
        <taxon>Ovalentaria</taxon>
        <taxon>Pomacentridae</taxon>
        <taxon>Acanthochromis</taxon>
    </lineage>
</organism>
<feature type="region of interest" description="Disordered" evidence="1">
    <location>
        <begin position="17"/>
        <end position="59"/>
    </location>
</feature>
<sequence length="115" mass="12753">MATQGGVAFQEKVSRLLSRQNGKPVLKPSRALALGDSVSNRNLKNRDQTNRSDYSGRLRCRARTNHTNGSEYSALDPLQAALKNKSGQSNLQGGRLPSKQATVLLKRFPNQRYEI</sequence>
<dbReference type="InParanoid" id="A0A3Q1FYC7"/>
<dbReference type="Ensembl" id="ENSAPOT00000030783.1">
    <property type="protein sequence ID" value="ENSAPOP00000020602.1"/>
    <property type="gene ID" value="ENSAPOG00000024175.1"/>
</dbReference>
<dbReference type="FunCoup" id="A0A3Q1FYC7">
    <property type="interactions" value="1099"/>
</dbReference>
<evidence type="ECO:0000256" key="1">
    <source>
        <dbReference type="SAM" id="MobiDB-lite"/>
    </source>
</evidence>
<evidence type="ECO:0000313" key="2">
    <source>
        <dbReference type="Ensembl" id="ENSAPOP00000020602.1"/>
    </source>
</evidence>